<dbReference type="EMBL" id="JAFBCL010000001">
    <property type="protein sequence ID" value="MBM7810896.1"/>
    <property type="molecule type" value="Genomic_DNA"/>
</dbReference>
<dbReference type="InterPro" id="IPR015402">
    <property type="entry name" value="DUF1980"/>
</dbReference>
<dbReference type="NCBIfam" id="TIGR03943">
    <property type="entry name" value="TIGR03943 family putative permease subunit"/>
    <property type="match status" value="1"/>
</dbReference>
<name>A0ABS2S736_9PSEU</name>
<organism evidence="4 5">
    <name type="scientific">Saccharothrix algeriensis</name>
    <dbReference type="NCBI Taxonomy" id="173560"/>
    <lineage>
        <taxon>Bacteria</taxon>
        <taxon>Bacillati</taxon>
        <taxon>Actinomycetota</taxon>
        <taxon>Actinomycetes</taxon>
        <taxon>Pseudonocardiales</taxon>
        <taxon>Pseudonocardiaceae</taxon>
        <taxon>Saccharothrix</taxon>
    </lineage>
</organism>
<protein>
    <submittedName>
        <fullName evidence="4">Repeat protein (TIGR03943 family)</fullName>
    </submittedName>
</protein>
<evidence type="ECO:0000256" key="2">
    <source>
        <dbReference type="SAM" id="Phobius"/>
    </source>
</evidence>
<sequence>MRRETQNVLLVLLGGALLKLALTGTYLRYVKESLQPWLVGTGAVMILLAVVGIARDLRGGREQGEGVAEGVAGGPPGGDSPEGGHTEGGHPEGGHPEGGHPESSHPEGAHHHEHGSRSPWMLLLPVLAVFLISPPALGADTVNRSDRNAAQESRAGSGFAPLPPDEVVPLTITEFVTRTAWDDSGSLDDRTVRLTGFVVRKEQNVYLARLAISCCAADAAPVKALMVGQDFSALPDDQWVEATGRVVPGSATKDTAYVPTFTVSGITPVIPPEDTYEG</sequence>
<evidence type="ECO:0000256" key="1">
    <source>
        <dbReference type="SAM" id="MobiDB-lite"/>
    </source>
</evidence>
<feature type="region of interest" description="Disordered" evidence="1">
    <location>
        <begin position="62"/>
        <end position="116"/>
    </location>
</feature>
<feature type="compositionally biased region" description="Basic and acidic residues" evidence="1">
    <location>
        <begin position="82"/>
        <end position="110"/>
    </location>
</feature>
<proteinExistence type="predicted"/>
<evidence type="ECO:0000259" key="3">
    <source>
        <dbReference type="Pfam" id="PF21537"/>
    </source>
</evidence>
<keyword evidence="5" id="KW-1185">Reference proteome</keyword>
<keyword evidence="2" id="KW-1133">Transmembrane helix</keyword>
<feature type="compositionally biased region" description="Gly residues" evidence="1">
    <location>
        <begin position="71"/>
        <end position="81"/>
    </location>
</feature>
<dbReference type="Proteomes" id="UP001195724">
    <property type="component" value="Unassembled WGS sequence"/>
</dbReference>
<dbReference type="Pfam" id="PF21537">
    <property type="entry name" value="DUF1980_C"/>
    <property type="match status" value="1"/>
</dbReference>
<gene>
    <name evidence="4" type="ORF">JOE68_001761</name>
</gene>
<accession>A0ABS2S736</accession>
<keyword evidence="2" id="KW-0812">Transmembrane</keyword>
<dbReference type="InterPro" id="IPR052955">
    <property type="entry name" value="UPF0703_membrane_permease"/>
</dbReference>
<evidence type="ECO:0000313" key="5">
    <source>
        <dbReference type="Proteomes" id="UP001195724"/>
    </source>
</evidence>
<feature type="transmembrane region" description="Helical" evidence="2">
    <location>
        <begin position="33"/>
        <end position="54"/>
    </location>
</feature>
<comment type="caution">
    <text evidence="4">The sequence shown here is derived from an EMBL/GenBank/DDBJ whole genome shotgun (WGS) entry which is preliminary data.</text>
</comment>
<dbReference type="PANTHER" id="PTHR40047">
    <property type="entry name" value="UPF0703 PROTEIN YCGQ"/>
    <property type="match status" value="1"/>
</dbReference>
<evidence type="ECO:0000313" key="4">
    <source>
        <dbReference type="EMBL" id="MBM7810896.1"/>
    </source>
</evidence>
<dbReference type="RefSeq" id="WP_204841808.1">
    <property type="nucleotide sequence ID" value="NZ_JAFBCL010000001.1"/>
</dbReference>
<keyword evidence="2" id="KW-0472">Membrane</keyword>
<feature type="domain" description="DUF1980" evidence="3">
    <location>
        <begin position="188"/>
        <end position="276"/>
    </location>
</feature>
<dbReference type="PANTHER" id="PTHR40047:SF1">
    <property type="entry name" value="UPF0703 PROTEIN YCGQ"/>
    <property type="match status" value="1"/>
</dbReference>
<reference evidence="4 5" key="1">
    <citation type="submission" date="2021-01" db="EMBL/GenBank/DDBJ databases">
        <title>Sequencing the genomes of 1000 actinobacteria strains.</title>
        <authorList>
            <person name="Klenk H.-P."/>
        </authorList>
    </citation>
    <scope>NUCLEOTIDE SEQUENCE [LARGE SCALE GENOMIC DNA]</scope>
    <source>
        <strain evidence="4 5">DSM 44581</strain>
    </source>
</reference>
<dbReference type="InterPro" id="IPR048447">
    <property type="entry name" value="DUF1980_C"/>
</dbReference>